<dbReference type="Gene3D" id="3.40.50.2000">
    <property type="entry name" value="Glycogen Phosphorylase B"/>
    <property type="match status" value="2"/>
</dbReference>
<dbReference type="SUPFAM" id="SSF53756">
    <property type="entry name" value="UDP-Glycosyltransferase/glycogen phosphorylase"/>
    <property type="match status" value="1"/>
</dbReference>
<evidence type="ECO:0000256" key="1">
    <source>
        <dbReference type="ARBA" id="ARBA00022679"/>
    </source>
</evidence>
<evidence type="ECO:0000259" key="3">
    <source>
        <dbReference type="Pfam" id="PF13439"/>
    </source>
</evidence>
<dbReference type="Pfam" id="PF00534">
    <property type="entry name" value="Glycos_transf_1"/>
    <property type="match status" value="1"/>
</dbReference>
<sequence>MIVFDDIIRSLQSYGGVTVYFDNIINNFIESGFPYKIIGCENTRHVTELREKRCLERYRTCDSNTVQEGIFHSSYYRLPSNSNLSVITTVHDFTYEKFIKGPALWVHHWQKCKAIKNSDVVICVSENTARDLLQYVKIPENKIRVVHNGVSDNYYQLSQSVKINNEVLFVGARGGYKNFDVAVKTIAAFPELILSVVGGGDFSEKEKALLEKWIPNRYKWLGRLSDEQLNQEYNKAYALLYPSDYEGFGIPVLEAMRAGCPVVAVNSSSIPEVAGDAAYLVNSAHSNEFIEGLKFIDGNRESLRNRGFLQANKFSWDKCYQETLKIYKEFI</sequence>
<reference evidence="4 5" key="1">
    <citation type="submission" date="2020-07" db="EMBL/GenBank/DDBJ databases">
        <title>Updated taxonomy of Pectobacterium genus in the CIRM-CFBP bacterial collection: when new species reveal old endemic population.</title>
        <authorList>
            <person name="Pedron J."/>
            <person name="Barny M.A."/>
            <person name="Portier P."/>
        </authorList>
    </citation>
    <scope>NUCLEOTIDE SEQUENCE [LARGE SCALE GENOMIC DNA]</scope>
    <source>
        <strain evidence="4 5">CFBP5669</strain>
    </source>
</reference>
<dbReference type="InterPro" id="IPR001296">
    <property type="entry name" value="Glyco_trans_1"/>
</dbReference>
<evidence type="ECO:0000313" key="4">
    <source>
        <dbReference type="EMBL" id="MBA0161271.1"/>
    </source>
</evidence>
<feature type="domain" description="Glycosyltransferase subfamily 4-like N-terminal" evidence="3">
    <location>
        <begin position="76"/>
        <end position="151"/>
    </location>
</feature>
<keyword evidence="1" id="KW-0808">Transferase</keyword>
<dbReference type="AlphaFoldDB" id="A0AAW3RXX0"/>
<name>A0AAW3RXX0_9GAMM</name>
<dbReference type="GO" id="GO:0009103">
    <property type="term" value="P:lipopolysaccharide biosynthetic process"/>
    <property type="evidence" value="ECO:0007669"/>
    <property type="project" value="TreeGrafter"/>
</dbReference>
<comment type="caution">
    <text evidence="4">The sequence shown here is derived from an EMBL/GenBank/DDBJ whole genome shotgun (WGS) entry which is preliminary data.</text>
</comment>
<dbReference type="InterPro" id="IPR028098">
    <property type="entry name" value="Glyco_trans_4-like_N"/>
</dbReference>
<dbReference type="RefSeq" id="WP_119158797.1">
    <property type="nucleotide sequence ID" value="NZ_CAKLII010000005.1"/>
</dbReference>
<organism evidence="4 5">
    <name type="scientific">Pectobacterium versatile</name>
    <dbReference type="NCBI Taxonomy" id="2488639"/>
    <lineage>
        <taxon>Bacteria</taxon>
        <taxon>Pseudomonadati</taxon>
        <taxon>Pseudomonadota</taxon>
        <taxon>Gammaproteobacteria</taxon>
        <taxon>Enterobacterales</taxon>
        <taxon>Pectobacteriaceae</taxon>
        <taxon>Pectobacterium</taxon>
    </lineage>
</organism>
<feature type="domain" description="Glycosyl transferase family 1" evidence="2">
    <location>
        <begin position="164"/>
        <end position="300"/>
    </location>
</feature>
<evidence type="ECO:0000259" key="2">
    <source>
        <dbReference type="Pfam" id="PF00534"/>
    </source>
</evidence>
<dbReference type="PANTHER" id="PTHR46401">
    <property type="entry name" value="GLYCOSYLTRANSFERASE WBBK-RELATED"/>
    <property type="match status" value="1"/>
</dbReference>
<accession>A0AAW3RXX0</accession>
<proteinExistence type="predicted"/>
<dbReference type="PANTHER" id="PTHR46401:SF2">
    <property type="entry name" value="GLYCOSYLTRANSFERASE WBBK-RELATED"/>
    <property type="match status" value="1"/>
</dbReference>
<dbReference type="CDD" id="cd03809">
    <property type="entry name" value="GT4_MtfB-like"/>
    <property type="match status" value="1"/>
</dbReference>
<evidence type="ECO:0000313" key="5">
    <source>
        <dbReference type="Proteomes" id="UP000584405"/>
    </source>
</evidence>
<gene>
    <name evidence="4" type="ORF">H0253_20815</name>
</gene>
<protein>
    <submittedName>
        <fullName evidence="4">Glycosyltransferase family 4 protein</fullName>
    </submittedName>
</protein>
<dbReference type="Proteomes" id="UP000584405">
    <property type="component" value="Unassembled WGS sequence"/>
</dbReference>
<dbReference type="Pfam" id="PF13439">
    <property type="entry name" value="Glyco_transf_4"/>
    <property type="match status" value="1"/>
</dbReference>
<dbReference type="EMBL" id="JACDRT010000023">
    <property type="protein sequence ID" value="MBA0161271.1"/>
    <property type="molecule type" value="Genomic_DNA"/>
</dbReference>
<dbReference type="GO" id="GO:0016757">
    <property type="term" value="F:glycosyltransferase activity"/>
    <property type="evidence" value="ECO:0007669"/>
    <property type="project" value="InterPro"/>
</dbReference>